<accession>A0A644USN5</accession>
<gene>
    <name evidence="1" type="ORF">SDC9_27645</name>
</gene>
<sequence>MKTTIKILAVLTVFLFGGSDLCAQKTEKQLKNDVTSKAIKSARKEAKKYKKEGYYVAPGALPLDKQLESAWMKQYETNDKDEQKFIMATGNSVAETQTAAKLQATETAKLELAGQINTQVAALIENSIANQQLNTEEAASITKTVAASKNLIAQEIGRIIPVVEMYKKIGTNVEANVRIAYNLETAFDVAKKVIRKSLEEETKIAHEKLEKLMQFDR</sequence>
<proteinExistence type="predicted"/>
<dbReference type="EMBL" id="VSSQ01000153">
    <property type="protein sequence ID" value="MPL81715.1"/>
    <property type="molecule type" value="Genomic_DNA"/>
</dbReference>
<evidence type="ECO:0000313" key="1">
    <source>
        <dbReference type="EMBL" id="MPL81715.1"/>
    </source>
</evidence>
<name>A0A644USN5_9ZZZZ</name>
<dbReference type="AlphaFoldDB" id="A0A644USN5"/>
<organism evidence="1">
    <name type="scientific">bioreactor metagenome</name>
    <dbReference type="NCBI Taxonomy" id="1076179"/>
    <lineage>
        <taxon>unclassified sequences</taxon>
        <taxon>metagenomes</taxon>
        <taxon>ecological metagenomes</taxon>
    </lineage>
</organism>
<protein>
    <submittedName>
        <fullName evidence="1">Uncharacterized protein</fullName>
    </submittedName>
</protein>
<reference evidence="1" key="1">
    <citation type="submission" date="2019-08" db="EMBL/GenBank/DDBJ databases">
        <authorList>
            <person name="Kucharzyk K."/>
            <person name="Murdoch R.W."/>
            <person name="Higgins S."/>
            <person name="Loffler F."/>
        </authorList>
    </citation>
    <scope>NUCLEOTIDE SEQUENCE</scope>
</reference>
<comment type="caution">
    <text evidence="1">The sequence shown here is derived from an EMBL/GenBank/DDBJ whole genome shotgun (WGS) entry which is preliminary data.</text>
</comment>